<evidence type="ECO:0000259" key="1">
    <source>
        <dbReference type="PROSITE" id="PS51725"/>
    </source>
</evidence>
<gene>
    <name evidence="2" type="ORF">EJ08DRAFT_318294</name>
</gene>
<sequence length="105" mass="11591">MADSFIYIVARLKPAEGKTDELVQGLSELASEVEKNESGCVSYQFFVNEADGEIAIFEIYKDQEAVDAHKNSSHFKEAMKVGMEGKLAAPPNIQVIHKKGGFRRG</sequence>
<protein>
    <recommendedName>
        <fullName evidence="1">ABM domain-containing protein</fullName>
    </recommendedName>
</protein>
<accession>A0A9P4NMY0</accession>
<dbReference type="PROSITE" id="PS51725">
    <property type="entry name" value="ABM"/>
    <property type="match status" value="1"/>
</dbReference>
<feature type="domain" description="ABM" evidence="1">
    <location>
        <begin position="6"/>
        <end position="96"/>
    </location>
</feature>
<comment type="caution">
    <text evidence="2">The sequence shown here is derived from an EMBL/GenBank/DDBJ whole genome shotgun (WGS) entry which is preliminary data.</text>
</comment>
<dbReference type="EMBL" id="MU007053">
    <property type="protein sequence ID" value="KAF2428739.1"/>
    <property type="molecule type" value="Genomic_DNA"/>
</dbReference>
<dbReference type="AlphaFoldDB" id="A0A9P4NMY0"/>
<dbReference type="PANTHER" id="PTHR40624">
    <property type="entry name" value="BIOSYNTHESIS MONOOXYGENASE, PUTATIVE (AFU_ORTHOLOGUE AFUA_1G12025)-RELATED"/>
    <property type="match status" value="1"/>
</dbReference>
<dbReference type="InterPro" id="IPR011008">
    <property type="entry name" value="Dimeric_a/b-barrel"/>
</dbReference>
<dbReference type="InterPro" id="IPR007138">
    <property type="entry name" value="ABM_dom"/>
</dbReference>
<reference evidence="2" key="1">
    <citation type="journal article" date="2020" name="Stud. Mycol.">
        <title>101 Dothideomycetes genomes: a test case for predicting lifestyles and emergence of pathogens.</title>
        <authorList>
            <person name="Haridas S."/>
            <person name="Albert R."/>
            <person name="Binder M."/>
            <person name="Bloem J."/>
            <person name="Labutti K."/>
            <person name="Salamov A."/>
            <person name="Andreopoulos B."/>
            <person name="Baker S."/>
            <person name="Barry K."/>
            <person name="Bills G."/>
            <person name="Bluhm B."/>
            <person name="Cannon C."/>
            <person name="Castanera R."/>
            <person name="Culley D."/>
            <person name="Daum C."/>
            <person name="Ezra D."/>
            <person name="Gonzalez J."/>
            <person name="Henrissat B."/>
            <person name="Kuo A."/>
            <person name="Liang C."/>
            <person name="Lipzen A."/>
            <person name="Lutzoni F."/>
            <person name="Magnuson J."/>
            <person name="Mondo S."/>
            <person name="Nolan M."/>
            <person name="Ohm R."/>
            <person name="Pangilinan J."/>
            <person name="Park H.-J."/>
            <person name="Ramirez L."/>
            <person name="Alfaro M."/>
            <person name="Sun H."/>
            <person name="Tritt A."/>
            <person name="Yoshinaga Y."/>
            <person name="Zwiers L.-H."/>
            <person name="Turgeon B."/>
            <person name="Goodwin S."/>
            <person name="Spatafora J."/>
            <person name="Crous P."/>
            <person name="Grigoriev I."/>
        </authorList>
    </citation>
    <scope>NUCLEOTIDE SEQUENCE</scope>
    <source>
        <strain evidence="2">CBS 130266</strain>
    </source>
</reference>
<dbReference type="Proteomes" id="UP000800235">
    <property type="component" value="Unassembled WGS sequence"/>
</dbReference>
<dbReference type="PANTHER" id="PTHR40624:SF1">
    <property type="entry name" value="BIOSYNTHESIS MONOOXYGENASE, PUTATIVE (AFU_ORTHOLOGUE AFUA_1G12025)-RELATED"/>
    <property type="match status" value="1"/>
</dbReference>
<dbReference type="SUPFAM" id="SSF54909">
    <property type="entry name" value="Dimeric alpha+beta barrel"/>
    <property type="match status" value="1"/>
</dbReference>
<evidence type="ECO:0000313" key="3">
    <source>
        <dbReference type="Proteomes" id="UP000800235"/>
    </source>
</evidence>
<proteinExistence type="predicted"/>
<dbReference type="OrthoDB" id="10011777at2759"/>
<evidence type="ECO:0000313" key="2">
    <source>
        <dbReference type="EMBL" id="KAF2428739.1"/>
    </source>
</evidence>
<dbReference type="Gene3D" id="3.30.70.100">
    <property type="match status" value="1"/>
</dbReference>
<name>A0A9P4NMY0_9PEZI</name>
<dbReference type="Pfam" id="PF03992">
    <property type="entry name" value="ABM"/>
    <property type="match status" value="1"/>
</dbReference>
<organism evidence="2 3">
    <name type="scientific">Tothia fuscella</name>
    <dbReference type="NCBI Taxonomy" id="1048955"/>
    <lineage>
        <taxon>Eukaryota</taxon>
        <taxon>Fungi</taxon>
        <taxon>Dikarya</taxon>
        <taxon>Ascomycota</taxon>
        <taxon>Pezizomycotina</taxon>
        <taxon>Dothideomycetes</taxon>
        <taxon>Pleosporomycetidae</taxon>
        <taxon>Venturiales</taxon>
        <taxon>Cylindrosympodiaceae</taxon>
        <taxon>Tothia</taxon>
    </lineage>
</organism>
<keyword evidence="3" id="KW-1185">Reference proteome</keyword>